<evidence type="ECO:0000256" key="5">
    <source>
        <dbReference type="SAM" id="Phobius"/>
    </source>
</evidence>
<keyword evidence="5" id="KW-1133">Transmembrane helix</keyword>
<keyword evidence="5" id="KW-0812">Transmembrane</keyword>
<proteinExistence type="predicted"/>
<keyword evidence="2" id="KW-0964">Secreted</keyword>
<keyword evidence="3" id="KW-0732">Signal</keyword>
<dbReference type="InterPro" id="IPR059100">
    <property type="entry name" value="TSP3_bac"/>
</dbReference>
<feature type="transmembrane region" description="Helical" evidence="5">
    <location>
        <begin position="109"/>
        <end position="134"/>
    </location>
</feature>
<organism evidence="6 7">
    <name type="scientific">candidate division WWE3 bacterium</name>
    <dbReference type="NCBI Taxonomy" id="2053526"/>
    <lineage>
        <taxon>Bacteria</taxon>
        <taxon>Katanobacteria</taxon>
    </lineage>
</organism>
<evidence type="ECO:0000256" key="1">
    <source>
        <dbReference type="ARBA" id="ARBA00004613"/>
    </source>
</evidence>
<name>A0A7X9DL21_UNCKA</name>
<reference evidence="6 7" key="1">
    <citation type="journal article" date="2020" name="Biotechnol. Biofuels">
        <title>New insights from the biogas microbiome by comprehensive genome-resolved metagenomics of nearly 1600 species originating from multiple anaerobic digesters.</title>
        <authorList>
            <person name="Campanaro S."/>
            <person name="Treu L."/>
            <person name="Rodriguez-R L.M."/>
            <person name="Kovalovszki A."/>
            <person name="Ziels R.M."/>
            <person name="Maus I."/>
            <person name="Zhu X."/>
            <person name="Kougias P.G."/>
            <person name="Basile A."/>
            <person name="Luo G."/>
            <person name="Schluter A."/>
            <person name="Konstantinidis K.T."/>
            <person name="Angelidaki I."/>
        </authorList>
    </citation>
    <scope>NUCLEOTIDE SEQUENCE [LARGE SCALE GENOMIC DNA]</scope>
    <source>
        <strain evidence="6">AS27yjCOA_165</strain>
    </source>
</reference>
<sequence>MYGKSKTITLVLSALVILILGFYGTYSLAQESSGSAAVYEKDTDFDGITDKAELEKYKTDPFNADTDGDSILDYQEVVDGSDPLNPKSNIIAHEEETTKFLPAGGIPTFWYIGRIAGISAFIMFTFVVIFGLLMTSKFLLKYRIISAPDALETHSFNATFIALTLVIIHFSSFLFDDVLHMTLKEALIPFALVRPDLRSAVGLELGMPIALGIFALYVSLILVATSRLKNKLISAKNWRKVHYLSFLFYLLFMVHAILAGTDSTEWWMITIYASSGITVTVLILLRIFGKKYFINSIRATAKPIPTNIPTSAQNQNSEPISQIANS</sequence>
<comment type="subcellular location">
    <subcellularLocation>
        <location evidence="1">Secreted</location>
    </subcellularLocation>
</comment>
<gene>
    <name evidence="6" type="ORF">GYA27_04480</name>
</gene>
<dbReference type="AlphaFoldDB" id="A0A7X9DL21"/>
<evidence type="ECO:0000256" key="3">
    <source>
        <dbReference type="ARBA" id="ARBA00022729"/>
    </source>
</evidence>
<accession>A0A7X9DL21</accession>
<feature type="transmembrane region" description="Helical" evidence="5">
    <location>
        <begin position="243"/>
        <end position="260"/>
    </location>
</feature>
<dbReference type="Proteomes" id="UP000526033">
    <property type="component" value="Unassembled WGS sequence"/>
</dbReference>
<comment type="caution">
    <text evidence="6">The sequence shown here is derived from an EMBL/GenBank/DDBJ whole genome shotgun (WGS) entry which is preliminary data.</text>
</comment>
<feature type="transmembrane region" description="Helical" evidence="5">
    <location>
        <begin position="155"/>
        <end position="175"/>
    </location>
</feature>
<keyword evidence="4" id="KW-0106">Calcium</keyword>
<evidence type="ECO:0000313" key="6">
    <source>
        <dbReference type="EMBL" id="NMB70421.1"/>
    </source>
</evidence>
<evidence type="ECO:0000313" key="7">
    <source>
        <dbReference type="Proteomes" id="UP000526033"/>
    </source>
</evidence>
<protein>
    <recommendedName>
        <fullName evidence="8">Ferric oxidoreductase domain-containing protein</fullName>
    </recommendedName>
</protein>
<dbReference type="Pfam" id="PF18884">
    <property type="entry name" value="TSP3_bac"/>
    <property type="match status" value="2"/>
</dbReference>
<evidence type="ECO:0000256" key="4">
    <source>
        <dbReference type="ARBA" id="ARBA00022837"/>
    </source>
</evidence>
<evidence type="ECO:0008006" key="8">
    <source>
        <dbReference type="Google" id="ProtNLM"/>
    </source>
</evidence>
<evidence type="ECO:0000256" key="2">
    <source>
        <dbReference type="ARBA" id="ARBA00022525"/>
    </source>
</evidence>
<feature type="transmembrane region" description="Helical" evidence="5">
    <location>
        <begin position="205"/>
        <end position="223"/>
    </location>
</feature>
<dbReference type="EMBL" id="JAAZNL010000058">
    <property type="protein sequence ID" value="NMB70421.1"/>
    <property type="molecule type" value="Genomic_DNA"/>
</dbReference>
<feature type="transmembrane region" description="Helical" evidence="5">
    <location>
        <begin position="266"/>
        <end position="288"/>
    </location>
</feature>
<keyword evidence="5" id="KW-0472">Membrane</keyword>